<dbReference type="Proteomes" id="UP000684084">
    <property type="component" value="Unassembled WGS sequence"/>
</dbReference>
<evidence type="ECO:0000313" key="2">
    <source>
        <dbReference type="Proteomes" id="UP000684084"/>
    </source>
</evidence>
<name>A0A916EH26_9GLOM</name>
<sequence length="69" mass="8188">MKKVYTKSSCRYDEPCLSYNDNVRYLLKPSEFEEELFDGPGRRFVREELLLVNDGVELPPESILRLDFK</sequence>
<evidence type="ECO:0000313" key="1">
    <source>
        <dbReference type="EMBL" id="CAB5387739.1"/>
    </source>
</evidence>
<comment type="caution">
    <text evidence="1">The sequence shown here is derived from an EMBL/GenBank/DDBJ whole genome shotgun (WGS) entry which is preliminary data.</text>
</comment>
<organism evidence="1 2">
    <name type="scientific">Rhizophagus irregularis</name>
    <dbReference type="NCBI Taxonomy" id="588596"/>
    <lineage>
        <taxon>Eukaryota</taxon>
        <taxon>Fungi</taxon>
        <taxon>Fungi incertae sedis</taxon>
        <taxon>Mucoromycota</taxon>
        <taxon>Glomeromycotina</taxon>
        <taxon>Glomeromycetes</taxon>
        <taxon>Glomerales</taxon>
        <taxon>Glomeraceae</taxon>
        <taxon>Rhizophagus</taxon>
    </lineage>
</organism>
<dbReference type="EMBL" id="CAGKOT010000059">
    <property type="protein sequence ID" value="CAB5387739.1"/>
    <property type="molecule type" value="Genomic_DNA"/>
</dbReference>
<protein>
    <submittedName>
        <fullName evidence="1">Uncharacterized protein</fullName>
    </submittedName>
</protein>
<reference evidence="1" key="1">
    <citation type="submission" date="2020-05" db="EMBL/GenBank/DDBJ databases">
        <authorList>
            <person name="Rincon C."/>
            <person name="Sanders R I."/>
            <person name="Robbins C."/>
            <person name="Chaturvedi A."/>
        </authorList>
    </citation>
    <scope>NUCLEOTIDE SEQUENCE</scope>
    <source>
        <strain evidence="1">CHB12</strain>
    </source>
</reference>
<dbReference type="AlphaFoldDB" id="A0A916EH26"/>
<accession>A0A916EH26</accession>
<proteinExistence type="predicted"/>
<gene>
    <name evidence="1" type="ORF">CHRIB12_LOCUS20283</name>
</gene>
<dbReference type="OrthoDB" id="10526223at2759"/>